<dbReference type="PANTHER" id="PTHR34975:SF2">
    <property type="entry name" value="SPORE GERMINATION PROTEIN A2"/>
    <property type="match status" value="1"/>
</dbReference>
<dbReference type="Pfam" id="PF03845">
    <property type="entry name" value="Spore_permease"/>
    <property type="match status" value="1"/>
</dbReference>
<evidence type="ECO:0000256" key="7">
    <source>
        <dbReference type="ARBA" id="ARBA00023136"/>
    </source>
</evidence>
<feature type="transmembrane region" description="Helical" evidence="8">
    <location>
        <begin position="301"/>
        <end position="322"/>
    </location>
</feature>
<dbReference type="Gene3D" id="1.20.1740.10">
    <property type="entry name" value="Amino acid/polyamine transporter I"/>
    <property type="match status" value="1"/>
</dbReference>
<feature type="transmembrane region" description="Helical" evidence="8">
    <location>
        <begin position="42"/>
        <end position="63"/>
    </location>
</feature>
<dbReference type="NCBIfam" id="TIGR00912">
    <property type="entry name" value="2A0309"/>
    <property type="match status" value="1"/>
</dbReference>
<evidence type="ECO:0000256" key="1">
    <source>
        <dbReference type="ARBA" id="ARBA00004141"/>
    </source>
</evidence>
<keyword evidence="4" id="KW-0309">Germination</keyword>
<feature type="transmembrane region" description="Helical" evidence="8">
    <location>
        <begin position="220"/>
        <end position="242"/>
    </location>
</feature>
<comment type="similarity">
    <text evidence="2">Belongs to the amino acid-polyamine-organocation (APC) superfamily. Spore germination protein (SGP) (TC 2.A.3.9) family.</text>
</comment>
<organism evidence="9 10">
    <name type="scientific">Clostridium polyendosporum</name>
    <dbReference type="NCBI Taxonomy" id="69208"/>
    <lineage>
        <taxon>Bacteria</taxon>
        <taxon>Bacillati</taxon>
        <taxon>Bacillota</taxon>
        <taxon>Clostridia</taxon>
        <taxon>Eubacteriales</taxon>
        <taxon>Clostridiaceae</taxon>
        <taxon>Clostridium</taxon>
    </lineage>
</organism>
<dbReference type="PANTHER" id="PTHR34975">
    <property type="entry name" value="SPORE GERMINATION PROTEIN A2"/>
    <property type="match status" value="1"/>
</dbReference>
<feature type="transmembrane region" description="Helical" evidence="8">
    <location>
        <begin position="12"/>
        <end position="30"/>
    </location>
</feature>
<dbReference type="InterPro" id="IPR004761">
    <property type="entry name" value="Spore_GerAB"/>
</dbReference>
<evidence type="ECO:0000313" key="9">
    <source>
        <dbReference type="EMBL" id="GIM28254.1"/>
    </source>
</evidence>
<dbReference type="EMBL" id="BOPZ01000005">
    <property type="protein sequence ID" value="GIM28254.1"/>
    <property type="molecule type" value="Genomic_DNA"/>
</dbReference>
<proteinExistence type="inferred from homology"/>
<evidence type="ECO:0000256" key="2">
    <source>
        <dbReference type="ARBA" id="ARBA00007998"/>
    </source>
</evidence>
<sequence length="364" mass="41470">MNKAENKLLTTSQFTFTLIATIISTGILSLPKDVIKNAKQDGWIGCLLGSIYPIYMVIIANYICKKSPKDNMLILSKKCFGNFLGNILFLIFISFFIFQGTAMLSGFSNVFRVYTTAFLKNHQVLLPVLIISAYIAYKGIKPLGRLNELTFYLSFFLFLMPVMTIKYGSILNLMPVFQSGLIDILKASKETAWAYTGIEIIFIVYPFLQDNKKLLKCGIVGISIVVVVYTWLIFLSIFYLGIETIPKYIWPVLLLADSITIPIINNFRFIFMTLWSLLAFKSISTCYFAVSYSLNQLIKRISAETFVLLLYPILFYISSLYGNPTTRSNYISKILPIYIIFNVIYVSTVAFLIYLKKGDISEKK</sequence>
<comment type="subcellular location">
    <subcellularLocation>
        <location evidence="1">Membrane</location>
        <topology evidence="1">Multi-pass membrane protein</topology>
    </subcellularLocation>
</comment>
<gene>
    <name evidence="9" type="primary">gerKB_2</name>
    <name evidence="9" type="ORF">CPJCM30710_09200</name>
</gene>
<keyword evidence="6 8" id="KW-1133">Transmembrane helix</keyword>
<feature type="transmembrane region" description="Helical" evidence="8">
    <location>
        <begin position="83"/>
        <end position="107"/>
    </location>
</feature>
<dbReference type="GO" id="GO:0009847">
    <property type="term" value="P:spore germination"/>
    <property type="evidence" value="ECO:0007669"/>
    <property type="project" value="InterPro"/>
</dbReference>
<feature type="transmembrane region" description="Helical" evidence="8">
    <location>
        <begin position="334"/>
        <end position="355"/>
    </location>
</feature>
<reference evidence="9" key="1">
    <citation type="submission" date="2021-03" db="EMBL/GenBank/DDBJ databases">
        <title>Taxonomic study of Clostridium polyendosporum from meadow-gley soil under rice.</title>
        <authorList>
            <person name="Kobayashi H."/>
            <person name="Tanizawa Y."/>
            <person name="Yagura M."/>
        </authorList>
    </citation>
    <scope>NUCLEOTIDE SEQUENCE</scope>
    <source>
        <strain evidence="9">JCM 30710</strain>
    </source>
</reference>
<keyword evidence="5 8" id="KW-0812">Transmembrane</keyword>
<evidence type="ECO:0000256" key="5">
    <source>
        <dbReference type="ARBA" id="ARBA00022692"/>
    </source>
</evidence>
<evidence type="ECO:0000256" key="8">
    <source>
        <dbReference type="SAM" id="Phobius"/>
    </source>
</evidence>
<dbReference type="AlphaFoldDB" id="A0A919RXU1"/>
<evidence type="ECO:0000313" key="10">
    <source>
        <dbReference type="Proteomes" id="UP000679179"/>
    </source>
</evidence>
<dbReference type="RefSeq" id="WP_212902994.1">
    <property type="nucleotide sequence ID" value="NZ_BOPZ01000005.1"/>
</dbReference>
<dbReference type="GO" id="GO:0016020">
    <property type="term" value="C:membrane"/>
    <property type="evidence" value="ECO:0007669"/>
    <property type="project" value="UniProtKB-SubCell"/>
</dbReference>
<evidence type="ECO:0008006" key="11">
    <source>
        <dbReference type="Google" id="ProtNLM"/>
    </source>
</evidence>
<feature type="transmembrane region" description="Helical" evidence="8">
    <location>
        <begin position="119"/>
        <end position="137"/>
    </location>
</feature>
<comment type="caution">
    <text evidence="9">The sequence shown here is derived from an EMBL/GenBank/DDBJ whole genome shotgun (WGS) entry which is preliminary data.</text>
</comment>
<name>A0A919RXU1_9CLOT</name>
<dbReference type="Proteomes" id="UP000679179">
    <property type="component" value="Unassembled WGS sequence"/>
</dbReference>
<keyword evidence="10" id="KW-1185">Reference proteome</keyword>
<accession>A0A919RXU1</accession>
<protein>
    <recommendedName>
        <fullName evidence="11">Spore germination protein (Amino acid permease)</fullName>
    </recommendedName>
</protein>
<keyword evidence="3" id="KW-0813">Transport</keyword>
<evidence type="ECO:0000256" key="4">
    <source>
        <dbReference type="ARBA" id="ARBA00022544"/>
    </source>
</evidence>
<keyword evidence="7 8" id="KW-0472">Membrane</keyword>
<evidence type="ECO:0000256" key="3">
    <source>
        <dbReference type="ARBA" id="ARBA00022448"/>
    </source>
</evidence>
<feature type="transmembrane region" description="Helical" evidence="8">
    <location>
        <begin position="191"/>
        <end position="208"/>
    </location>
</feature>
<evidence type="ECO:0000256" key="6">
    <source>
        <dbReference type="ARBA" id="ARBA00022989"/>
    </source>
</evidence>
<feature type="transmembrane region" description="Helical" evidence="8">
    <location>
        <begin position="149"/>
        <end position="171"/>
    </location>
</feature>